<dbReference type="InterPro" id="IPR050301">
    <property type="entry name" value="NTE"/>
</dbReference>
<keyword evidence="2" id="KW-0442">Lipid degradation</keyword>
<comment type="caution">
    <text evidence="4">Lacks conserved residue(s) required for the propagation of feature annotation.</text>
</comment>
<dbReference type="GO" id="GO:0016042">
    <property type="term" value="P:lipid catabolic process"/>
    <property type="evidence" value="ECO:0007669"/>
    <property type="project" value="UniProtKB-KW"/>
</dbReference>
<dbReference type="Pfam" id="PF01734">
    <property type="entry name" value="Patatin"/>
    <property type="match status" value="1"/>
</dbReference>
<organism evidence="6 7">
    <name type="scientific">Lacinutrix neustonica</name>
    <dbReference type="NCBI Taxonomy" id="2980107"/>
    <lineage>
        <taxon>Bacteria</taxon>
        <taxon>Pseudomonadati</taxon>
        <taxon>Bacteroidota</taxon>
        <taxon>Flavobacteriia</taxon>
        <taxon>Flavobacteriales</taxon>
        <taxon>Flavobacteriaceae</taxon>
        <taxon>Lacinutrix</taxon>
    </lineage>
</organism>
<evidence type="ECO:0000313" key="6">
    <source>
        <dbReference type="EMBL" id="WAC02515.1"/>
    </source>
</evidence>
<evidence type="ECO:0000313" key="7">
    <source>
        <dbReference type="Proteomes" id="UP001164705"/>
    </source>
</evidence>
<proteinExistence type="predicted"/>
<sequence>MKKIGLVLSGGGALGVAHPALIKTIEAHGYRPNLISGTSAGACIGALYNWDMAPKPCLIL</sequence>
<keyword evidence="3" id="KW-0443">Lipid metabolism</keyword>
<keyword evidence="1" id="KW-0378">Hydrolase</keyword>
<dbReference type="EMBL" id="CP113088">
    <property type="protein sequence ID" value="WAC02515.1"/>
    <property type="molecule type" value="Genomic_DNA"/>
</dbReference>
<evidence type="ECO:0000256" key="1">
    <source>
        <dbReference type="ARBA" id="ARBA00022801"/>
    </source>
</evidence>
<feature type="short sequence motif" description="GXSXG" evidence="4">
    <location>
        <begin position="37"/>
        <end position="41"/>
    </location>
</feature>
<dbReference type="GO" id="GO:0016787">
    <property type="term" value="F:hydrolase activity"/>
    <property type="evidence" value="ECO:0007669"/>
    <property type="project" value="UniProtKB-KW"/>
</dbReference>
<dbReference type="Proteomes" id="UP001164705">
    <property type="component" value="Chromosome"/>
</dbReference>
<dbReference type="KEGG" id="lnu:N7U66_02030"/>
<feature type="domain" description="PNPLA" evidence="5">
    <location>
        <begin position="6"/>
        <end position="60"/>
    </location>
</feature>
<dbReference type="AlphaFoldDB" id="A0A9E8MX36"/>
<dbReference type="RefSeq" id="WP_267677112.1">
    <property type="nucleotide sequence ID" value="NZ_CP113088.1"/>
</dbReference>
<dbReference type="PANTHER" id="PTHR14226">
    <property type="entry name" value="NEUROPATHY TARGET ESTERASE/SWISS CHEESE D.MELANOGASTER"/>
    <property type="match status" value="1"/>
</dbReference>
<dbReference type="InterPro" id="IPR016035">
    <property type="entry name" value="Acyl_Trfase/lysoPLipase"/>
</dbReference>
<evidence type="ECO:0000256" key="2">
    <source>
        <dbReference type="ARBA" id="ARBA00022963"/>
    </source>
</evidence>
<dbReference type="Gene3D" id="3.40.1090.10">
    <property type="entry name" value="Cytosolic phospholipase A2 catalytic domain"/>
    <property type="match status" value="1"/>
</dbReference>
<accession>A0A9E8MX36</accession>
<dbReference type="PANTHER" id="PTHR14226:SF29">
    <property type="entry name" value="NEUROPATHY TARGET ESTERASE SWS"/>
    <property type="match status" value="1"/>
</dbReference>
<evidence type="ECO:0000256" key="4">
    <source>
        <dbReference type="PROSITE-ProRule" id="PRU01161"/>
    </source>
</evidence>
<dbReference type="InterPro" id="IPR002641">
    <property type="entry name" value="PNPLA_dom"/>
</dbReference>
<feature type="short sequence motif" description="GXGXXG" evidence="4">
    <location>
        <begin position="10"/>
        <end position="15"/>
    </location>
</feature>
<keyword evidence="7" id="KW-1185">Reference proteome</keyword>
<dbReference type="PROSITE" id="PS51635">
    <property type="entry name" value="PNPLA"/>
    <property type="match status" value="1"/>
</dbReference>
<name>A0A9E8MX36_9FLAO</name>
<reference evidence="6" key="1">
    <citation type="submission" date="2022-11" db="EMBL/GenBank/DDBJ databases">
        <title>Lacinutrix neustonica HL-RS19T sp. nov., isolated from the surface microlayer sample of brackish Lake Shihwa.</title>
        <authorList>
            <person name="Choi J.Y."/>
            <person name="Hwang C.Y."/>
        </authorList>
    </citation>
    <scope>NUCLEOTIDE SEQUENCE</scope>
    <source>
        <strain evidence="6">HL-RS19</strain>
    </source>
</reference>
<gene>
    <name evidence="6" type="ORF">N7U66_02030</name>
</gene>
<protein>
    <submittedName>
        <fullName evidence="6">Patatin-like phospholipase family protein</fullName>
    </submittedName>
</protein>
<evidence type="ECO:0000256" key="3">
    <source>
        <dbReference type="ARBA" id="ARBA00023098"/>
    </source>
</evidence>
<evidence type="ECO:0000259" key="5">
    <source>
        <dbReference type="PROSITE" id="PS51635"/>
    </source>
</evidence>
<dbReference type="SUPFAM" id="SSF52151">
    <property type="entry name" value="FabD/lysophospholipase-like"/>
    <property type="match status" value="1"/>
</dbReference>